<dbReference type="Gene3D" id="3.30.300.30">
    <property type="match status" value="1"/>
</dbReference>
<organism evidence="2 3">
    <name type="scientific">Epilithonimonas hungarica</name>
    <dbReference type="NCBI Taxonomy" id="454006"/>
    <lineage>
        <taxon>Bacteria</taxon>
        <taxon>Pseudomonadati</taxon>
        <taxon>Bacteroidota</taxon>
        <taxon>Flavobacteriia</taxon>
        <taxon>Flavobacteriales</taxon>
        <taxon>Weeksellaceae</taxon>
        <taxon>Chryseobacterium group</taxon>
        <taxon>Epilithonimonas</taxon>
    </lineage>
</organism>
<evidence type="ECO:0000259" key="1">
    <source>
        <dbReference type="Pfam" id="PF00501"/>
    </source>
</evidence>
<dbReference type="Pfam" id="PF00501">
    <property type="entry name" value="AMP-binding"/>
    <property type="match status" value="1"/>
</dbReference>
<sequence>MVNKNLKNIILELYPTIERSDLKSIKTFQESKLKELLVYLKSNSPFYQKLFIENKIDINEIKTLEDLTKIPTTSKNDIQANNQDFFCVPQTEIVDYSTTSGTLGDPVTFGLSDKDLERLAYNEAISFACAGIQKGDVVQMITTIDKRFMAGLAYFLGLRKMGASVVRMGPGIPELQWDSIFRYQPKYLITVPSFLLKMIDYAEKHGIDYKNSSVYGVVCIGESIKNQDFTDNILSKKIKNRWDIQLFSTYASTEMSTAFTECEFQIGGHHHPELIITEILDENENPVKEGESGELTITTLGVEAIPLLRFKTGDLVKAHYEPCKCGRNTMRLSPVIGRKQQMIKYKGTTLYPPVMNDILNDFNNILCYQIVIKSDEIGLDEIIIKLSTDNEDENFVNEVRDHFRAKLRVGPKIEIVDFDVLSKIVYDPNSRKPINFIDLRT</sequence>
<proteinExistence type="predicted"/>
<dbReference type="Gene3D" id="3.40.50.12780">
    <property type="entry name" value="N-terminal domain of ligase-like"/>
    <property type="match status" value="1"/>
</dbReference>
<dbReference type="EMBL" id="FNBH01000001">
    <property type="protein sequence ID" value="SDE80999.1"/>
    <property type="molecule type" value="Genomic_DNA"/>
</dbReference>
<dbReference type="InterPro" id="IPR042099">
    <property type="entry name" value="ANL_N_sf"/>
</dbReference>
<reference evidence="3" key="1">
    <citation type="submission" date="2016-10" db="EMBL/GenBank/DDBJ databases">
        <authorList>
            <person name="Varghese N."/>
            <person name="Submissions S."/>
        </authorList>
    </citation>
    <scope>NUCLEOTIDE SEQUENCE [LARGE SCALE GENOMIC DNA]</scope>
    <source>
        <strain evidence="3">DSM 19684</strain>
    </source>
</reference>
<protein>
    <submittedName>
        <fullName evidence="2">Phenylacetate-CoA ligase</fullName>
    </submittedName>
</protein>
<dbReference type="Proteomes" id="UP000199203">
    <property type="component" value="Unassembled WGS sequence"/>
</dbReference>
<gene>
    <name evidence="2" type="ORF">SAMN05421825_0268</name>
</gene>
<dbReference type="PANTHER" id="PTHR43845:SF1">
    <property type="entry name" value="BLR5969 PROTEIN"/>
    <property type="match status" value="1"/>
</dbReference>
<dbReference type="GO" id="GO:0016874">
    <property type="term" value="F:ligase activity"/>
    <property type="evidence" value="ECO:0007669"/>
    <property type="project" value="UniProtKB-KW"/>
</dbReference>
<evidence type="ECO:0000313" key="3">
    <source>
        <dbReference type="Proteomes" id="UP000199203"/>
    </source>
</evidence>
<name>A0A1G7FYS2_9FLAO</name>
<dbReference type="STRING" id="454006.SAMN05421825_0268"/>
<dbReference type="PANTHER" id="PTHR43845">
    <property type="entry name" value="BLR5969 PROTEIN"/>
    <property type="match status" value="1"/>
</dbReference>
<dbReference type="InterPro" id="IPR000873">
    <property type="entry name" value="AMP-dep_synth/lig_dom"/>
</dbReference>
<dbReference type="AlphaFoldDB" id="A0A1G7FYS2"/>
<evidence type="ECO:0000313" key="2">
    <source>
        <dbReference type="EMBL" id="SDE80999.1"/>
    </source>
</evidence>
<dbReference type="SUPFAM" id="SSF56801">
    <property type="entry name" value="Acetyl-CoA synthetase-like"/>
    <property type="match status" value="1"/>
</dbReference>
<dbReference type="InterPro" id="IPR045851">
    <property type="entry name" value="AMP-bd_C_sf"/>
</dbReference>
<accession>A0A1G7FYS2</accession>
<keyword evidence="2" id="KW-0436">Ligase</keyword>
<feature type="domain" description="AMP-dependent synthetase/ligase" evidence="1">
    <location>
        <begin position="94"/>
        <end position="299"/>
    </location>
</feature>
<keyword evidence="3" id="KW-1185">Reference proteome</keyword>